<dbReference type="InterPro" id="IPR005511">
    <property type="entry name" value="SMP-30"/>
</dbReference>
<protein>
    <submittedName>
        <fullName evidence="3">SMP-30/gluconolactonase/LRE family protein</fullName>
    </submittedName>
</protein>
<comment type="similarity">
    <text evidence="1">Belongs to the SMP-30/CGR1 family.</text>
</comment>
<dbReference type="Pfam" id="PF08450">
    <property type="entry name" value="SGL"/>
    <property type="match status" value="1"/>
</dbReference>
<evidence type="ECO:0000256" key="1">
    <source>
        <dbReference type="ARBA" id="ARBA00008853"/>
    </source>
</evidence>
<dbReference type="Proteomes" id="UP001595548">
    <property type="component" value="Unassembled WGS sequence"/>
</dbReference>
<name>A0ABV7HRG6_9GAMM</name>
<sequence length="291" mass="32200">MRLVDELHVGCELGEGVLWHPGQQSIWWTDILGCRLYCYTPERNSLREFTPPERLSAFGFTSDPNRLIVSFASGIADYWPAQGRVGWLARPELGLPGQRFNDGRVDPAGRFWGGTMNEQQPQTPSSALYSYRDGCRTALTGLRISNGLCWSPDGRTAYHADSPTRRITAYDFSADGDLRNPRLFTQTPEGAYPDGACTDAAGNLWSAHWGAGQVVCYSPQGDRLQTLELPVSQPTCVAFGGPDYRDLYVTSAWEGMTEAQRGAEPRAGNLFVYRGLGQGRACDFYRPNLSP</sequence>
<comment type="caution">
    <text evidence="3">The sequence shown here is derived from an EMBL/GenBank/DDBJ whole genome shotgun (WGS) entry which is preliminary data.</text>
</comment>
<evidence type="ECO:0000313" key="3">
    <source>
        <dbReference type="EMBL" id="MFC3154106.1"/>
    </source>
</evidence>
<dbReference type="InterPro" id="IPR011042">
    <property type="entry name" value="6-blade_b-propeller_TolB-like"/>
</dbReference>
<accession>A0ABV7HRG6</accession>
<dbReference type="PANTHER" id="PTHR10907:SF47">
    <property type="entry name" value="REGUCALCIN"/>
    <property type="match status" value="1"/>
</dbReference>
<dbReference type="Gene3D" id="2.120.10.30">
    <property type="entry name" value="TolB, C-terminal domain"/>
    <property type="match status" value="1"/>
</dbReference>
<dbReference type="PRINTS" id="PR01790">
    <property type="entry name" value="SMP30FAMILY"/>
</dbReference>
<evidence type="ECO:0000313" key="4">
    <source>
        <dbReference type="Proteomes" id="UP001595548"/>
    </source>
</evidence>
<organism evidence="3 4">
    <name type="scientific">Gilvimarinus japonicus</name>
    <dbReference type="NCBI Taxonomy" id="1796469"/>
    <lineage>
        <taxon>Bacteria</taxon>
        <taxon>Pseudomonadati</taxon>
        <taxon>Pseudomonadota</taxon>
        <taxon>Gammaproteobacteria</taxon>
        <taxon>Cellvibrionales</taxon>
        <taxon>Cellvibrionaceae</taxon>
        <taxon>Gilvimarinus</taxon>
    </lineage>
</organism>
<gene>
    <name evidence="3" type="ORF">ACFOEB_02755</name>
</gene>
<dbReference type="SUPFAM" id="SSF63829">
    <property type="entry name" value="Calcium-dependent phosphotriesterase"/>
    <property type="match status" value="1"/>
</dbReference>
<keyword evidence="4" id="KW-1185">Reference proteome</keyword>
<proteinExistence type="inferred from homology"/>
<feature type="domain" description="SMP-30/Gluconolactonase/LRE-like region" evidence="2">
    <location>
        <begin position="13"/>
        <end position="252"/>
    </location>
</feature>
<evidence type="ECO:0000259" key="2">
    <source>
        <dbReference type="Pfam" id="PF08450"/>
    </source>
</evidence>
<reference evidence="4" key="1">
    <citation type="journal article" date="2019" name="Int. J. Syst. Evol. Microbiol.">
        <title>The Global Catalogue of Microorganisms (GCM) 10K type strain sequencing project: providing services to taxonomists for standard genome sequencing and annotation.</title>
        <authorList>
            <consortium name="The Broad Institute Genomics Platform"/>
            <consortium name="The Broad Institute Genome Sequencing Center for Infectious Disease"/>
            <person name="Wu L."/>
            <person name="Ma J."/>
        </authorList>
    </citation>
    <scope>NUCLEOTIDE SEQUENCE [LARGE SCALE GENOMIC DNA]</scope>
    <source>
        <strain evidence="4">KCTC 52141</strain>
    </source>
</reference>
<dbReference type="EMBL" id="JBHRTL010000004">
    <property type="protein sequence ID" value="MFC3154106.1"/>
    <property type="molecule type" value="Genomic_DNA"/>
</dbReference>
<dbReference type="PANTHER" id="PTHR10907">
    <property type="entry name" value="REGUCALCIN"/>
    <property type="match status" value="1"/>
</dbReference>
<dbReference type="RefSeq" id="WP_382414211.1">
    <property type="nucleotide sequence ID" value="NZ_AP031500.1"/>
</dbReference>
<dbReference type="InterPro" id="IPR013658">
    <property type="entry name" value="SGL"/>
</dbReference>